<feature type="compositionally biased region" description="Low complexity" evidence="1">
    <location>
        <begin position="262"/>
        <end position="273"/>
    </location>
</feature>
<feature type="compositionally biased region" description="Basic and acidic residues" evidence="1">
    <location>
        <begin position="1048"/>
        <end position="1087"/>
    </location>
</feature>
<dbReference type="InterPro" id="IPR032764">
    <property type="entry name" value="Tankyrase-bd_C"/>
</dbReference>
<feature type="compositionally biased region" description="Basic residues" evidence="1">
    <location>
        <begin position="1538"/>
        <end position="1547"/>
    </location>
</feature>
<reference evidence="2" key="2">
    <citation type="submission" date="2025-08" db="UniProtKB">
        <authorList>
            <consortium name="Ensembl"/>
        </authorList>
    </citation>
    <scope>IDENTIFICATION</scope>
</reference>
<dbReference type="RefSeq" id="XP_031967640.1">
    <property type="nucleotide sequence ID" value="XM_032111749.1"/>
</dbReference>
<dbReference type="GO" id="GO:0000792">
    <property type="term" value="C:heterochromatin"/>
    <property type="evidence" value="ECO:0007669"/>
    <property type="project" value="TreeGrafter"/>
</dbReference>
<feature type="region of interest" description="Disordered" evidence="1">
    <location>
        <begin position="1"/>
        <end position="486"/>
    </location>
</feature>
<feature type="compositionally biased region" description="Basic and acidic residues" evidence="1">
    <location>
        <begin position="856"/>
        <end position="867"/>
    </location>
</feature>
<dbReference type="OMA" id="PNQAREC"/>
<sequence>MASQPQPLCPAVPCASPAGTGGAGLAGSPDKGIARPKPPVRPKPRVLPKPAVPAKPPVLAPAPGPRHPRPELPSAEKMNRLAGPQPYSGGGAGGPLRRPSFTVKSPETPNGKGLSSPPVAATEEEVSPAPPAPSRKGPAPFKVTPVPVAARPERFPGTTVEEILAKMDSREGPGSPDRAWLSPFCTDSSSRFGSKTFAAFRKRPSGEADGDPAGEALQVPQPAAEGTGDDGHPVAEMSSSPPAGPSCTGDPRGRRRPPSPPDLSSLQLGALGPPGSPRPPTCPAPAPGAPFQPAEPSAPAPGSPDAPPELLAPDSPTLPPGSPESPARPPARVPIASVQAPGAPSATKPQLSVSRSPGSPHTPGEGSPGTASPPGTPDLSPRVTCPPGSPEAAAEYLVPPSPPLAKASLPPGSPEGPDDSAVSPPSPEGPDFNLPPRDVGLRRSSEGVLRPPPTGQGLGELGGSLSALPRPGDLLSEPSLGSESAWSLSQSFEWTFPSRGARLPAFPPRSPIRETPDSGLSEEGESDGEATAPGPLKDSRSEGSDSQEAEGAPCPGGPVAQREAEGSAQEEEEEEEEGEAERDAPVSHSPLHVTEPGQEPAEPESPPQPRLTTAAPLGPAPPDPAAPADSAWAGDGPKSLQGPGGPGQAEGPSQGPDPHADPGWLTELLVSPGVHSSPENLLGWSRKDLCSEFGIGRPRQDSTFDWSHPGVSRERDWPAETKQDQEFGTRSSWGSTHGDKDSSARESWSGDYRTTELMGDMKLGCSDWSQSLGTGESCLQDPDLSASTAKWGQGYGSTEELGSGQANWGSGLGTGHIRQLDKEPRSGQPTWAGRYSDGDTEMKDRELTPDWAGKYSSRDAGSKDKDLTLGWAGRSSTGDAGSPDKELSPGRPAWDRGYNPRDMESQDREFSPSRPAWTGEYRDAESQDWEFSPSRQAEGSEYSTGSVDSRDQEFSPSRAAWDNRYSTRDMESQDREFSPSRPAWTGEVRDMDSQDREFSPRRPAWTSEYREMESQDREFSPSRPGWDDRSSSRDTESWSRELSTSRPGWDDRSSSRDTESWDRELSPSRPGWDDRSSSRDTESRDQELSPSRLAWDDRSSSRDTESRDRELSPSRLAWDDRSSSRDTESRDQELSPSRPAEASECSTRDLEAQDEFSPSGAAWGDGSSTRDLETQDSEFTPSRAARDGRHSTGDMEARSGELFSPSGAVWDDRSSSRDVEAQDRESSPSGAVQHGEHSSVTPREEEQELIPARLSWPGEGSVGQTGLVRGGKEDMPSSQHPNPLAQQPSWGGAHQQERDSSGSRDWAEELRAAECHNQFGLVRTERVPDPCSARASDGSVSGVLPQPPQAGWHRDLSLDMGNARWSQDVDSWSVEPQDAEARRQEWASAFGARCAARSRDLGAGEWSLGGDIGAEHGSAPSSSMGDVPADLPAAEPPWSESPSPSEEEKDPSEPAAAPQSTRARPLLPEAPSGIPADTGSEEQSSDHPDGESSSSWGEQQLSLGTPQPEGSMEQGQEFPLLEDTELLDSSVFRSKASLGRKRQHRAPSVRPTATEGDSWIFRDSTEPRPAPAASSDEEAAEEPRSRRMRGSPSGRGIKVPLFPGLSASAIKAKLRGRNRSAEEGTSSGESKGAPPKDPHVQRSKSCKIPGVSGKPPTLPPKPEKSSGSEASPPHWLQALKLKRKKP</sequence>
<feature type="region of interest" description="Disordered" evidence="1">
    <location>
        <begin position="772"/>
        <end position="1309"/>
    </location>
</feature>
<dbReference type="CTD" id="85456"/>
<dbReference type="GO" id="GO:0006302">
    <property type="term" value="P:double-strand break repair"/>
    <property type="evidence" value="ECO:0007669"/>
    <property type="project" value="TreeGrafter"/>
</dbReference>
<dbReference type="GO" id="GO:0071479">
    <property type="term" value="P:cellular response to ionizing radiation"/>
    <property type="evidence" value="ECO:0007669"/>
    <property type="project" value="TreeGrafter"/>
</dbReference>
<gene>
    <name evidence="2" type="primary">TNKS1BP1</name>
</gene>
<dbReference type="Ensembl" id="ENSCMUT00000004778.2">
    <property type="protein sequence ID" value="ENSCMUP00000004403.2"/>
    <property type="gene ID" value="ENSCMUG00000002982.2"/>
</dbReference>
<feature type="compositionally biased region" description="Polar residues" evidence="1">
    <location>
        <begin position="1276"/>
        <end position="1289"/>
    </location>
</feature>
<feature type="compositionally biased region" description="Basic and acidic residues" evidence="1">
    <location>
        <begin position="836"/>
        <end position="848"/>
    </location>
</feature>
<accession>A0A8C3GTF2</accession>
<reference evidence="2" key="3">
    <citation type="submission" date="2025-09" db="UniProtKB">
        <authorList>
            <consortium name="Ensembl"/>
        </authorList>
    </citation>
    <scope>IDENTIFICATION</scope>
</reference>
<evidence type="ECO:0000256" key="1">
    <source>
        <dbReference type="SAM" id="MobiDB-lite"/>
    </source>
</evidence>
<feature type="compositionally biased region" description="Basic and acidic residues" evidence="1">
    <location>
        <begin position="711"/>
        <end position="727"/>
    </location>
</feature>
<dbReference type="GeneID" id="116445280"/>
<feature type="compositionally biased region" description="Pro residues" evidence="1">
    <location>
        <begin position="274"/>
        <end position="290"/>
    </location>
</feature>
<feature type="region of interest" description="Disordered" evidence="1">
    <location>
        <begin position="1330"/>
        <end position="1355"/>
    </location>
</feature>
<proteinExistence type="predicted"/>
<feature type="region of interest" description="Disordered" evidence="1">
    <location>
        <begin position="498"/>
        <end position="748"/>
    </location>
</feature>
<feature type="compositionally biased region" description="Acidic residues" evidence="1">
    <location>
        <begin position="568"/>
        <end position="580"/>
    </location>
</feature>
<feature type="compositionally biased region" description="Basic and acidic residues" evidence="1">
    <location>
        <begin position="1094"/>
        <end position="1133"/>
    </location>
</feature>
<feature type="compositionally biased region" description="Pro residues" evidence="1">
    <location>
        <begin position="296"/>
        <end position="307"/>
    </location>
</feature>
<feature type="compositionally biased region" description="Low complexity" evidence="1">
    <location>
        <begin position="362"/>
        <end position="373"/>
    </location>
</feature>
<dbReference type="Pfam" id="PF15327">
    <property type="entry name" value="Tankyrase_bdg_C"/>
    <property type="match status" value="1"/>
</dbReference>
<feature type="compositionally biased region" description="Basic and acidic residues" evidence="1">
    <location>
        <begin position="898"/>
        <end position="911"/>
    </location>
</feature>
<dbReference type="GO" id="GO:0005634">
    <property type="term" value="C:nucleus"/>
    <property type="evidence" value="ECO:0007669"/>
    <property type="project" value="TreeGrafter"/>
</dbReference>
<evidence type="ECO:0000313" key="3">
    <source>
        <dbReference type="Proteomes" id="UP000694553"/>
    </source>
</evidence>
<dbReference type="Proteomes" id="UP000694553">
    <property type="component" value="Unassembled WGS sequence"/>
</dbReference>
<evidence type="ECO:0000313" key="2">
    <source>
        <dbReference type="Ensembl" id="ENSCMUP00000004403.2"/>
    </source>
</evidence>
<feature type="compositionally biased region" description="Low complexity" evidence="1">
    <location>
        <begin position="626"/>
        <end position="637"/>
    </location>
</feature>
<feature type="compositionally biased region" description="Low complexity" evidence="1">
    <location>
        <begin position="1432"/>
        <end position="1444"/>
    </location>
</feature>
<reference evidence="3" key="1">
    <citation type="submission" date="2019-10" db="EMBL/GenBank/DDBJ databases">
        <title>Corvus moneduloides (New Caledonian crow) genome, bCorMon1, primary haplotype.</title>
        <authorList>
            <person name="Rutz C."/>
            <person name="Fungtammasan C."/>
            <person name="Mountcastle J."/>
            <person name="Formenti G."/>
            <person name="Chow W."/>
            <person name="Howe K."/>
            <person name="Steele M.P."/>
            <person name="Fernandes J."/>
            <person name="Gilbert M.T.P."/>
            <person name="Fedrigo O."/>
            <person name="Jarvis E.D."/>
            <person name="Gemmell N."/>
        </authorList>
    </citation>
    <scope>NUCLEOTIDE SEQUENCE [LARGE SCALE GENOMIC DNA]</scope>
</reference>
<feature type="compositionally biased region" description="Basic and acidic residues" evidence="1">
    <location>
        <begin position="965"/>
        <end position="978"/>
    </location>
</feature>
<feature type="compositionally biased region" description="Basic and acidic residues" evidence="1">
    <location>
        <begin position="1295"/>
        <end position="1309"/>
    </location>
</feature>
<feature type="compositionally biased region" description="Basic and acidic residues" evidence="1">
    <location>
        <begin position="987"/>
        <end position="1000"/>
    </location>
</feature>
<feature type="compositionally biased region" description="Pro residues" evidence="1">
    <location>
        <begin position="47"/>
        <end position="65"/>
    </location>
</feature>
<dbReference type="PANTHER" id="PTHR22042:SF2">
    <property type="entry name" value="182 KDA TANKYRASE-1-BINDING PROTEIN"/>
    <property type="match status" value="1"/>
</dbReference>
<feature type="compositionally biased region" description="Basic and acidic residues" evidence="1">
    <location>
        <begin position="1008"/>
        <end position="1039"/>
    </location>
</feature>
<feature type="compositionally biased region" description="Pro residues" evidence="1">
    <location>
        <begin position="316"/>
        <end position="332"/>
    </location>
</feature>
<feature type="compositionally biased region" description="Polar residues" evidence="1">
    <location>
        <begin position="347"/>
        <end position="359"/>
    </location>
</feature>
<feature type="compositionally biased region" description="Polar residues" evidence="1">
    <location>
        <begin position="933"/>
        <end position="947"/>
    </location>
</feature>
<protein>
    <submittedName>
        <fullName evidence="2">Tankyrase 1 binding protein 1</fullName>
    </submittedName>
</protein>
<feature type="compositionally biased region" description="Polar residues" evidence="1">
    <location>
        <begin position="1496"/>
        <end position="1505"/>
    </location>
</feature>
<dbReference type="SMART" id="SM01319">
    <property type="entry name" value="Tankyrase_bdg_C"/>
    <property type="match status" value="1"/>
</dbReference>
<dbReference type="PANTHER" id="PTHR22042">
    <property type="entry name" value="TANKYRASE 1 BINDING PROTEIN"/>
    <property type="match status" value="1"/>
</dbReference>
<feature type="compositionally biased region" description="Basic and acidic residues" evidence="1">
    <location>
        <begin position="1184"/>
        <end position="1199"/>
    </location>
</feature>
<feature type="compositionally biased region" description="Basic and acidic residues" evidence="1">
    <location>
        <begin position="1210"/>
        <end position="1226"/>
    </location>
</feature>
<dbReference type="InterPro" id="IPR040006">
    <property type="entry name" value="TNKS1BP1-like"/>
</dbReference>
<feature type="region of interest" description="Disordered" evidence="1">
    <location>
        <begin position="1403"/>
        <end position="1686"/>
    </location>
</feature>
<name>A0A8C3GTF2_CORMO</name>
<organism evidence="2 3">
    <name type="scientific">Corvus moneduloides</name>
    <name type="common">New Caledonian crow</name>
    <dbReference type="NCBI Taxonomy" id="1196302"/>
    <lineage>
        <taxon>Eukaryota</taxon>
        <taxon>Metazoa</taxon>
        <taxon>Chordata</taxon>
        <taxon>Craniata</taxon>
        <taxon>Vertebrata</taxon>
        <taxon>Euteleostomi</taxon>
        <taxon>Archelosauria</taxon>
        <taxon>Archosauria</taxon>
        <taxon>Dinosauria</taxon>
        <taxon>Saurischia</taxon>
        <taxon>Theropoda</taxon>
        <taxon>Coelurosauria</taxon>
        <taxon>Aves</taxon>
        <taxon>Neognathae</taxon>
        <taxon>Neoaves</taxon>
        <taxon>Telluraves</taxon>
        <taxon>Australaves</taxon>
        <taxon>Passeriformes</taxon>
        <taxon>Corvoidea</taxon>
        <taxon>Corvidae</taxon>
        <taxon>Corvus</taxon>
    </lineage>
</organism>
<accession>A0A8U7MDI5</accession>
<keyword evidence="3" id="KW-1185">Reference proteome</keyword>